<dbReference type="PROSITE" id="PS50160">
    <property type="entry name" value="DNA_LIGASE_A3"/>
    <property type="match status" value="1"/>
</dbReference>
<comment type="similarity">
    <text evidence="1">Belongs to the ATP-dependent DNA ligase family.</text>
</comment>
<dbReference type="InterPro" id="IPR012340">
    <property type="entry name" value="NA-bd_OB-fold"/>
</dbReference>
<evidence type="ECO:0000256" key="3">
    <source>
        <dbReference type="ARBA" id="ARBA00022598"/>
    </source>
</evidence>
<dbReference type="InterPro" id="IPR050191">
    <property type="entry name" value="ATP-dep_DNA_ligase"/>
</dbReference>
<dbReference type="CDD" id="cd07971">
    <property type="entry name" value="OBF_DNA_ligase_LigD"/>
    <property type="match status" value="1"/>
</dbReference>
<evidence type="ECO:0000256" key="1">
    <source>
        <dbReference type="ARBA" id="ARBA00007572"/>
    </source>
</evidence>
<evidence type="ECO:0000256" key="2">
    <source>
        <dbReference type="ARBA" id="ARBA00012727"/>
    </source>
</evidence>
<keyword evidence="7" id="KW-1185">Reference proteome</keyword>
<keyword evidence="3 6" id="KW-0436">Ligase</keyword>
<dbReference type="CDD" id="cd07906">
    <property type="entry name" value="Adenylation_DNA_ligase_LigD_LigC"/>
    <property type="match status" value="1"/>
</dbReference>
<dbReference type="NCBIfam" id="TIGR02779">
    <property type="entry name" value="NHEJ_ligase_lig"/>
    <property type="match status" value="1"/>
</dbReference>
<dbReference type="PANTHER" id="PTHR45674:SF4">
    <property type="entry name" value="DNA LIGASE 1"/>
    <property type="match status" value="1"/>
</dbReference>
<evidence type="ECO:0000259" key="5">
    <source>
        <dbReference type="PROSITE" id="PS50160"/>
    </source>
</evidence>
<dbReference type="PROSITE" id="PS00697">
    <property type="entry name" value="DNA_LIGASE_A1"/>
    <property type="match status" value="1"/>
</dbReference>
<dbReference type="GO" id="GO:0006281">
    <property type="term" value="P:DNA repair"/>
    <property type="evidence" value="ECO:0007669"/>
    <property type="project" value="InterPro"/>
</dbReference>
<dbReference type="Gene3D" id="3.30.1490.70">
    <property type="match status" value="1"/>
</dbReference>
<reference evidence="6 7" key="1">
    <citation type="submission" date="2018-06" db="EMBL/GenBank/DDBJ databases">
        <authorList>
            <consortium name="Pathogen Informatics"/>
            <person name="Doyle S."/>
        </authorList>
    </citation>
    <scope>NUCLEOTIDE SEQUENCE [LARGE SCALE GENOMIC DNA]</scope>
    <source>
        <strain evidence="6 7">NCTC10821</strain>
    </source>
</reference>
<dbReference type="Gene3D" id="2.40.50.140">
    <property type="entry name" value="Nucleic acid-binding proteins"/>
    <property type="match status" value="1"/>
</dbReference>
<dbReference type="InterPro" id="IPR014146">
    <property type="entry name" value="LigD_ligase_dom"/>
</dbReference>
<evidence type="ECO:0000313" key="6">
    <source>
        <dbReference type="EMBL" id="SUE94928.1"/>
    </source>
</evidence>
<comment type="catalytic activity">
    <reaction evidence="4">
        <text>ATP + (deoxyribonucleotide)n-3'-hydroxyl + 5'-phospho-(deoxyribonucleotide)m = (deoxyribonucleotide)n+m + AMP + diphosphate.</text>
        <dbReference type="EC" id="6.5.1.1"/>
    </reaction>
</comment>
<evidence type="ECO:0000313" key="7">
    <source>
        <dbReference type="Proteomes" id="UP000254978"/>
    </source>
</evidence>
<dbReference type="GO" id="GO:0003910">
    <property type="term" value="F:DNA ligase (ATP) activity"/>
    <property type="evidence" value="ECO:0007669"/>
    <property type="project" value="UniProtKB-EC"/>
</dbReference>
<dbReference type="AlphaFoldDB" id="A0A379PJ69"/>
<dbReference type="InterPro" id="IPR012309">
    <property type="entry name" value="DNA_ligase_ATP-dep_C"/>
</dbReference>
<dbReference type="InterPro" id="IPR012310">
    <property type="entry name" value="DNA_ligase_ATP-dep_cent"/>
</dbReference>
<evidence type="ECO:0000256" key="4">
    <source>
        <dbReference type="ARBA" id="ARBA00034003"/>
    </source>
</evidence>
<proteinExistence type="inferred from homology"/>
<gene>
    <name evidence="6" type="ORF">NCTC10821_06227</name>
</gene>
<dbReference type="EC" id="6.5.1.1" evidence="2"/>
<name>A0A379PJ69_9MYCO</name>
<dbReference type="GO" id="GO:0005524">
    <property type="term" value="F:ATP binding"/>
    <property type="evidence" value="ECO:0007669"/>
    <property type="project" value="InterPro"/>
</dbReference>
<dbReference type="Proteomes" id="UP000254978">
    <property type="component" value="Unassembled WGS sequence"/>
</dbReference>
<dbReference type="GO" id="GO:0006310">
    <property type="term" value="P:DNA recombination"/>
    <property type="evidence" value="ECO:0007669"/>
    <property type="project" value="InterPro"/>
</dbReference>
<dbReference type="SUPFAM" id="SSF56091">
    <property type="entry name" value="DNA ligase/mRNA capping enzyme, catalytic domain"/>
    <property type="match status" value="1"/>
</dbReference>
<dbReference type="Gene3D" id="3.30.470.30">
    <property type="entry name" value="DNA ligase/mRNA capping enzyme"/>
    <property type="match status" value="1"/>
</dbReference>
<dbReference type="PANTHER" id="PTHR45674">
    <property type="entry name" value="DNA LIGASE 1/3 FAMILY MEMBER"/>
    <property type="match status" value="1"/>
</dbReference>
<dbReference type="SUPFAM" id="SSF50249">
    <property type="entry name" value="Nucleic acid-binding proteins"/>
    <property type="match status" value="1"/>
</dbReference>
<dbReference type="InterPro" id="IPR016059">
    <property type="entry name" value="DNA_ligase_ATP-dep_CS"/>
</dbReference>
<dbReference type="EMBL" id="UGQT01000004">
    <property type="protein sequence ID" value="SUE94928.1"/>
    <property type="molecule type" value="Genomic_DNA"/>
</dbReference>
<accession>A0A379PJ69</accession>
<organism evidence="6 7">
    <name type="scientific">Mycolicibacterium tokaiense</name>
    <dbReference type="NCBI Taxonomy" id="39695"/>
    <lineage>
        <taxon>Bacteria</taxon>
        <taxon>Bacillati</taxon>
        <taxon>Actinomycetota</taxon>
        <taxon>Actinomycetes</taxon>
        <taxon>Mycobacteriales</taxon>
        <taxon>Mycobacteriaceae</taxon>
        <taxon>Mycolicibacterium</taxon>
    </lineage>
</organism>
<sequence length="309" mass="33422">MLATAGQPPVGDDWIVEPKFDGARCAARIGGGRAELFSRQANNVSAAFPDVVSGCSALSGRDVILDGEIVVLDDRTRPSFQLLQRRLPVARPPQSLQRRLPARLVVFDVLHLDGHDLTSLPYRERRGILQDLDFAVAAPALSMSPAWAGLDGRDVLKAMVDAGMEGVVCKRAGSSYWSGRRSRQWIKTPYRHSGHFVVGGYAASAAGAVNALLVGAYDQAGHLTYCGTVTIGFTDRARRDMGAALAQLRRVVSPFRSVATSLDESRICWVEPLVVGRVEFREYTGRLRHAAWKGVVAVDADAVCVPALT</sequence>
<dbReference type="Pfam" id="PF01068">
    <property type="entry name" value="DNA_ligase_A_M"/>
    <property type="match status" value="1"/>
</dbReference>
<protein>
    <recommendedName>
        <fullName evidence="2">DNA ligase (ATP)</fullName>
        <ecNumber evidence="2">6.5.1.1</ecNumber>
    </recommendedName>
</protein>
<feature type="domain" description="ATP-dependent DNA ligase family profile" evidence="5">
    <location>
        <begin position="95"/>
        <end position="221"/>
    </location>
</feature>
<dbReference type="Pfam" id="PF04679">
    <property type="entry name" value="DNA_ligase_A_C"/>
    <property type="match status" value="1"/>
</dbReference>